<dbReference type="Pfam" id="PF01370">
    <property type="entry name" value="Epimerase"/>
    <property type="match status" value="1"/>
</dbReference>
<proteinExistence type="predicted"/>
<gene>
    <name evidence="2" type="ORF">SAMN04488137_3584</name>
</gene>
<dbReference type="STRING" id="459525.SAMN04488137_3584"/>
<dbReference type="SUPFAM" id="SSF51735">
    <property type="entry name" value="NAD(P)-binding Rossmann-fold domains"/>
    <property type="match status" value="1"/>
</dbReference>
<keyword evidence="3" id="KW-1185">Reference proteome</keyword>
<evidence type="ECO:0000313" key="3">
    <source>
        <dbReference type="Proteomes" id="UP000199544"/>
    </source>
</evidence>
<organism evidence="2 3">
    <name type="scientific">Fictibacillus solisalsi</name>
    <dbReference type="NCBI Taxonomy" id="459525"/>
    <lineage>
        <taxon>Bacteria</taxon>
        <taxon>Bacillati</taxon>
        <taxon>Bacillota</taxon>
        <taxon>Bacilli</taxon>
        <taxon>Bacillales</taxon>
        <taxon>Fictibacillaceae</taxon>
        <taxon>Fictibacillus</taxon>
    </lineage>
</organism>
<dbReference type="RefSeq" id="WP_090236425.1">
    <property type="nucleotide sequence ID" value="NZ_FNHW01000001.1"/>
</dbReference>
<dbReference type="InterPro" id="IPR036291">
    <property type="entry name" value="NAD(P)-bd_dom_sf"/>
</dbReference>
<dbReference type="Gene3D" id="3.40.50.720">
    <property type="entry name" value="NAD(P)-binding Rossmann-like Domain"/>
    <property type="match status" value="1"/>
</dbReference>
<dbReference type="InterPro" id="IPR001509">
    <property type="entry name" value="Epimerase_deHydtase"/>
</dbReference>
<protein>
    <submittedName>
        <fullName evidence="2">Nucleoside-diphosphate-sugar epimerase</fullName>
    </submittedName>
</protein>
<name>A0A1G9YRT7_9BACL</name>
<evidence type="ECO:0000313" key="2">
    <source>
        <dbReference type="EMBL" id="SDN11106.1"/>
    </source>
</evidence>
<accession>A0A1G9YRT7</accession>
<sequence>MNTMQELEEVMTRPSERLIEDIKQLNGDIMILGIGGKMGPSMAKLAKRAIDAGNLSKRVIGVSRFSSGTLRTELEEAGIETISADLLREEDLLRLPEAENMIYMAGHKFGTTGNEQYTWAMNTYLPGRVAERFPNARHVVFSTGNVYPLVPLAQGGCDETHPVHPVGEYAQSCLGRERIYSYFSRKNGTPVTLFRLNYAIDMKYGVLLEIAKQVYQEKPVDVRMGHVNVIWQGDANEYALRSLLLSESPPAVLNITGPETVSIRWLAQQFAARFNKPVTFVGEEQPTALLNNSSKAHHLFGYPSVSLNTMIAWTADWIKGDGQTIDKPTHFQERQGAF</sequence>
<dbReference type="OrthoDB" id="9785845at2"/>
<reference evidence="3" key="1">
    <citation type="submission" date="2016-10" db="EMBL/GenBank/DDBJ databases">
        <authorList>
            <person name="Varghese N."/>
            <person name="Submissions S."/>
        </authorList>
    </citation>
    <scope>NUCLEOTIDE SEQUENCE [LARGE SCALE GENOMIC DNA]</scope>
    <source>
        <strain evidence="3">CGMCC 1.6854</strain>
    </source>
</reference>
<feature type="domain" description="NAD-dependent epimerase/dehydratase" evidence="1">
    <location>
        <begin position="29"/>
        <end position="196"/>
    </location>
</feature>
<dbReference type="AlphaFoldDB" id="A0A1G9YRT7"/>
<evidence type="ECO:0000259" key="1">
    <source>
        <dbReference type="Pfam" id="PF01370"/>
    </source>
</evidence>
<dbReference type="EMBL" id="FNHW01000001">
    <property type="protein sequence ID" value="SDN11106.1"/>
    <property type="molecule type" value="Genomic_DNA"/>
</dbReference>
<dbReference type="Proteomes" id="UP000199544">
    <property type="component" value="Unassembled WGS sequence"/>
</dbReference>